<feature type="region of interest" description="Disordered" evidence="1">
    <location>
        <begin position="42"/>
        <end position="86"/>
    </location>
</feature>
<organism evidence="2 3">
    <name type="scientific">Cannabis sativa</name>
    <name type="common">Hemp</name>
    <name type="synonym">Marijuana</name>
    <dbReference type="NCBI Taxonomy" id="3483"/>
    <lineage>
        <taxon>Eukaryota</taxon>
        <taxon>Viridiplantae</taxon>
        <taxon>Streptophyta</taxon>
        <taxon>Embryophyta</taxon>
        <taxon>Tracheophyta</taxon>
        <taxon>Spermatophyta</taxon>
        <taxon>Magnoliopsida</taxon>
        <taxon>eudicotyledons</taxon>
        <taxon>Gunneridae</taxon>
        <taxon>Pentapetalae</taxon>
        <taxon>rosids</taxon>
        <taxon>fabids</taxon>
        <taxon>Rosales</taxon>
        <taxon>Cannabaceae</taxon>
        <taxon>Cannabis</taxon>
    </lineage>
</organism>
<gene>
    <name evidence="2" type="ORF">G4B88_008179</name>
</gene>
<accession>A0A7J6ETH7</accession>
<sequence>MVDNIVDEIISSRSLIIDDDFFLWSQFIGEEPQPEHDLVEVEVEPEPEPQPKKKGRGAFKGKKHIKDRSEGKKKGSRVQPMEPIIW</sequence>
<dbReference type="Proteomes" id="UP000583929">
    <property type="component" value="Unassembled WGS sequence"/>
</dbReference>
<evidence type="ECO:0000313" key="2">
    <source>
        <dbReference type="EMBL" id="KAF4361675.1"/>
    </source>
</evidence>
<reference evidence="2 3" key="1">
    <citation type="journal article" date="2020" name="bioRxiv">
        <title>Sequence and annotation of 42 cannabis genomes reveals extensive copy number variation in cannabinoid synthesis and pathogen resistance genes.</title>
        <authorList>
            <person name="Mckernan K.J."/>
            <person name="Helbert Y."/>
            <person name="Kane L.T."/>
            <person name="Ebling H."/>
            <person name="Zhang L."/>
            <person name="Liu B."/>
            <person name="Eaton Z."/>
            <person name="Mclaughlin S."/>
            <person name="Kingan S."/>
            <person name="Baybayan P."/>
            <person name="Concepcion G."/>
            <person name="Jordan M."/>
            <person name="Riva A."/>
            <person name="Barbazuk W."/>
            <person name="Harkins T."/>
        </authorList>
    </citation>
    <scope>NUCLEOTIDE SEQUENCE [LARGE SCALE GENOMIC DNA]</scope>
    <source>
        <strain evidence="3">cv. Jamaican Lion 4</strain>
        <tissue evidence="2">Leaf</tissue>
    </source>
</reference>
<keyword evidence="3" id="KW-1185">Reference proteome</keyword>
<dbReference type="AlphaFoldDB" id="A0A7J6ETH7"/>
<evidence type="ECO:0000313" key="3">
    <source>
        <dbReference type="Proteomes" id="UP000583929"/>
    </source>
</evidence>
<evidence type="ECO:0000256" key="1">
    <source>
        <dbReference type="SAM" id="MobiDB-lite"/>
    </source>
</evidence>
<comment type="caution">
    <text evidence="2">The sequence shown here is derived from an EMBL/GenBank/DDBJ whole genome shotgun (WGS) entry which is preliminary data.</text>
</comment>
<feature type="compositionally biased region" description="Basic residues" evidence="1">
    <location>
        <begin position="52"/>
        <end position="66"/>
    </location>
</feature>
<proteinExistence type="predicted"/>
<protein>
    <submittedName>
        <fullName evidence="2">Uncharacterized protein</fullName>
    </submittedName>
</protein>
<dbReference type="EMBL" id="JAATIQ010000325">
    <property type="protein sequence ID" value="KAF4361675.1"/>
    <property type="molecule type" value="Genomic_DNA"/>
</dbReference>
<name>A0A7J6ETH7_CANSA</name>